<feature type="binding site" evidence="8">
    <location>
        <position position="213"/>
    </location>
    <ligand>
        <name>Zn(2+)</name>
        <dbReference type="ChEBI" id="CHEBI:29105"/>
        <note>catalytic</note>
    </ligand>
</feature>
<accession>A0A4R6PJV0</accession>
<dbReference type="GO" id="GO:0016020">
    <property type="term" value="C:membrane"/>
    <property type="evidence" value="ECO:0007669"/>
    <property type="project" value="InterPro"/>
</dbReference>
<dbReference type="PANTHER" id="PTHR22726:SF1">
    <property type="entry name" value="METALLOENDOPEPTIDASE OMA1, MITOCHONDRIAL"/>
    <property type="match status" value="1"/>
</dbReference>
<keyword evidence="2 8" id="KW-0479">Metal-binding</keyword>
<evidence type="ECO:0000256" key="6">
    <source>
        <dbReference type="ARBA" id="ARBA00022833"/>
    </source>
</evidence>
<evidence type="ECO:0000256" key="5">
    <source>
        <dbReference type="ARBA" id="ARBA00022801"/>
    </source>
</evidence>
<dbReference type="InterPro" id="IPR001915">
    <property type="entry name" value="Peptidase_M48"/>
</dbReference>
<keyword evidence="4 8" id="KW-0574">Periplasm</keyword>
<feature type="binding site" evidence="8">
    <location>
        <position position="152"/>
    </location>
    <ligand>
        <name>Zn(2+)</name>
        <dbReference type="ChEBI" id="CHEBI:29105"/>
        <note>catalytic</note>
    </ligand>
</feature>
<feature type="domain" description="Peptidase M48" evidence="9">
    <location>
        <begin position="86"/>
        <end position="271"/>
    </location>
</feature>
<evidence type="ECO:0000256" key="2">
    <source>
        <dbReference type="ARBA" id="ARBA00022723"/>
    </source>
</evidence>
<sequence>MFTHSNRLLVTQERYMPSFRLLFTTLLSTLLMFSAAVAAQDHSRLPQMGTTGAGFMTIERERVVGDYYMRQVRAQAPIISDPVLDSYLADLGNSLVVNSDNVRYPFNFFWINNAEINAFAFMGGYVGVHTGLIQEARNESEIAAVLGHEIAHVTQRHIVRRMQEQQRSMPMTIAGLVGSILLGMASADAGAAGLYATMGMSQQSQINYTRLYEQEADRIGMSVLASAGFDPAGAPSFFGRLAEKYRYVSKPPEMLMTHPLPEARIADTRARAENMRRVDVAPSLDFHLAKARVDARYTRASTQSELLDMAQSDNPMMQRYGQYALAIRALDSGEAEKAERLLRPLLQESPRNRFYLDVKTDILLQQERFDDVLTLLREAYQRSPNEQVITLNFANAAIEAGEIGLSIDLLRHFLLENPEHVLALDLLTAAYERSANRAAMYETRAEALALRGNFKLAIDQLHTAHNHTNSDITHKRLNARIDQLRAQLEQAQNLM</sequence>
<evidence type="ECO:0000259" key="9">
    <source>
        <dbReference type="Pfam" id="PF01435"/>
    </source>
</evidence>
<keyword evidence="5 8" id="KW-0378">Hydrolase</keyword>
<evidence type="ECO:0000256" key="3">
    <source>
        <dbReference type="ARBA" id="ARBA00022729"/>
    </source>
</evidence>
<comment type="similarity">
    <text evidence="8">Belongs to the peptidase M48 family. BepA subfamily.</text>
</comment>
<feature type="binding site" evidence="8">
    <location>
        <position position="148"/>
    </location>
    <ligand>
        <name>Zn(2+)</name>
        <dbReference type="ChEBI" id="CHEBI:29105"/>
        <note>catalytic</note>
    </ligand>
</feature>
<dbReference type="EC" id="3.4.-.-" evidence="8"/>
<dbReference type="HAMAP" id="MF_00997">
    <property type="entry name" value="Protease_BepA"/>
    <property type="match status" value="1"/>
</dbReference>
<dbReference type="GO" id="GO:0042597">
    <property type="term" value="C:periplasmic space"/>
    <property type="evidence" value="ECO:0007669"/>
    <property type="project" value="UniProtKB-SubCell"/>
</dbReference>
<dbReference type="Pfam" id="PF01435">
    <property type="entry name" value="Peptidase_M48"/>
    <property type="match status" value="1"/>
</dbReference>
<name>A0A4R6PJV0_9GAMM</name>
<dbReference type="GO" id="GO:0008270">
    <property type="term" value="F:zinc ion binding"/>
    <property type="evidence" value="ECO:0007669"/>
    <property type="project" value="UniProtKB-UniRule"/>
</dbReference>
<dbReference type="InterPro" id="IPR030873">
    <property type="entry name" value="Protease_BepA"/>
</dbReference>
<keyword evidence="11" id="KW-1185">Reference proteome</keyword>
<feature type="active site" evidence="8">
    <location>
        <position position="149"/>
    </location>
</feature>
<keyword evidence="6 8" id="KW-0862">Zinc</keyword>
<evidence type="ECO:0000256" key="7">
    <source>
        <dbReference type="ARBA" id="ARBA00023049"/>
    </source>
</evidence>
<dbReference type="InterPro" id="IPR011990">
    <property type="entry name" value="TPR-like_helical_dom_sf"/>
</dbReference>
<dbReference type="Gene3D" id="1.25.40.10">
    <property type="entry name" value="Tetratricopeptide repeat domain"/>
    <property type="match status" value="1"/>
</dbReference>
<keyword evidence="3 8" id="KW-0732">Signal</keyword>
<dbReference type="GO" id="GO:0004222">
    <property type="term" value="F:metalloendopeptidase activity"/>
    <property type="evidence" value="ECO:0007669"/>
    <property type="project" value="InterPro"/>
</dbReference>
<reference evidence="10 11" key="1">
    <citation type="submission" date="2019-03" db="EMBL/GenBank/DDBJ databases">
        <title>Freshwater and sediment microbial communities from various areas in North America, analyzing microbe dynamics in response to fracking.</title>
        <authorList>
            <person name="Lamendella R."/>
        </authorList>
    </citation>
    <scope>NUCLEOTIDE SEQUENCE [LARGE SCALE GENOMIC DNA]</scope>
    <source>
        <strain evidence="10 11">18_TX</strain>
    </source>
</reference>
<keyword evidence="1 8" id="KW-0645">Protease</keyword>
<evidence type="ECO:0000313" key="11">
    <source>
        <dbReference type="Proteomes" id="UP000295531"/>
    </source>
</evidence>
<comment type="cofactor">
    <cofactor evidence="8">
        <name>Zn(2+)</name>
        <dbReference type="ChEBI" id="CHEBI:29105"/>
    </cofactor>
    <text evidence="8">Binds 1 zinc ion per subunit.</text>
</comment>
<evidence type="ECO:0000256" key="1">
    <source>
        <dbReference type="ARBA" id="ARBA00022670"/>
    </source>
</evidence>
<feature type="active site" description="Proton donor" evidence="8">
    <location>
        <position position="217"/>
    </location>
</feature>
<dbReference type="PANTHER" id="PTHR22726">
    <property type="entry name" value="METALLOENDOPEPTIDASE OMA1"/>
    <property type="match status" value="1"/>
</dbReference>
<comment type="function">
    <text evidence="8">Functions as both a chaperone and a metalloprotease. Maintains the integrity of the outer membrane by promoting either the assembly or the elimination of outer membrane proteins, depending on their folding state.</text>
</comment>
<comment type="subcellular location">
    <subcellularLocation>
        <location evidence="8">Periplasm</location>
    </subcellularLocation>
</comment>
<comment type="caution">
    <text evidence="10">The sequence shown here is derived from an EMBL/GenBank/DDBJ whole genome shotgun (WGS) entry which is preliminary data.</text>
</comment>
<dbReference type="SUPFAM" id="SSF48452">
    <property type="entry name" value="TPR-like"/>
    <property type="match status" value="1"/>
</dbReference>
<organism evidence="10 11">
    <name type="scientific">Idiomarina aquatica</name>
    <dbReference type="NCBI Taxonomy" id="1327752"/>
    <lineage>
        <taxon>Bacteria</taxon>
        <taxon>Pseudomonadati</taxon>
        <taxon>Pseudomonadota</taxon>
        <taxon>Gammaproteobacteria</taxon>
        <taxon>Alteromonadales</taxon>
        <taxon>Idiomarinaceae</taxon>
        <taxon>Idiomarina</taxon>
    </lineage>
</organism>
<proteinExistence type="inferred from homology"/>
<evidence type="ECO:0000313" key="10">
    <source>
        <dbReference type="EMBL" id="TDP38205.1"/>
    </source>
</evidence>
<dbReference type="Gene3D" id="3.30.2010.10">
    <property type="entry name" value="Metalloproteases ('zincins'), catalytic domain"/>
    <property type="match status" value="1"/>
</dbReference>
<dbReference type="InterPro" id="IPR051156">
    <property type="entry name" value="Mito/Outer_Membr_Metalloprot"/>
</dbReference>
<dbReference type="GO" id="GO:0051603">
    <property type="term" value="P:proteolysis involved in protein catabolic process"/>
    <property type="evidence" value="ECO:0007669"/>
    <property type="project" value="TreeGrafter"/>
</dbReference>
<evidence type="ECO:0000256" key="4">
    <source>
        <dbReference type="ARBA" id="ARBA00022764"/>
    </source>
</evidence>
<protein>
    <recommendedName>
        <fullName evidence="8">Putative beta-barrel assembly-enhancing protease</fullName>
        <ecNumber evidence="8">3.4.-.-</ecNumber>
    </recommendedName>
</protein>
<dbReference type="AlphaFoldDB" id="A0A4R6PJV0"/>
<keyword evidence="7 8" id="KW-0482">Metalloprotease</keyword>
<evidence type="ECO:0000256" key="8">
    <source>
        <dbReference type="HAMAP-Rule" id="MF_00997"/>
    </source>
</evidence>
<dbReference type="Proteomes" id="UP000295531">
    <property type="component" value="Unassembled WGS sequence"/>
</dbReference>
<dbReference type="EMBL" id="SNXI01000005">
    <property type="protein sequence ID" value="TDP38205.1"/>
    <property type="molecule type" value="Genomic_DNA"/>
</dbReference>
<gene>
    <name evidence="10" type="ORF">DEU29_10557</name>
</gene>